<dbReference type="GO" id="GO:0005524">
    <property type="term" value="F:ATP binding"/>
    <property type="evidence" value="ECO:0007669"/>
    <property type="project" value="InterPro"/>
</dbReference>
<proteinExistence type="predicted"/>
<dbReference type="EMBL" id="CP000108">
    <property type="protein sequence ID" value="ABB28487.1"/>
    <property type="molecule type" value="Genomic_DNA"/>
</dbReference>
<dbReference type="InterPro" id="IPR027417">
    <property type="entry name" value="P-loop_NTPase"/>
</dbReference>
<dbReference type="eggNOG" id="COG4637">
    <property type="taxonomic scope" value="Bacteria"/>
</dbReference>
<dbReference type="GO" id="GO:0000731">
    <property type="term" value="P:DNA synthesis involved in DNA repair"/>
    <property type="evidence" value="ECO:0007669"/>
    <property type="project" value="TreeGrafter"/>
</dbReference>
<dbReference type="SUPFAM" id="SSF52540">
    <property type="entry name" value="P-loop containing nucleoside triphosphate hydrolases"/>
    <property type="match status" value="1"/>
</dbReference>
<feature type="domain" description="ATPase AAA-type core" evidence="1">
    <location>
        <begin position="41"/>
        <end position="333"/>
    </location>
</feature>
<accession>Q3AR88</accession>
<dbReference type="GO" id="GO:0006302">
    <property type="term" value="P:double-strand break repair"/>
    <property type="evidence" value="ECO:0007669"/>
    <property type="project" value="TreeGrafter"/>
</dbReference>
<dbReference type="GO" id="GO:0016887">
    <property type="term" value="F:ATP hydrolysis activity"/>
    <property type="evidence" value="ECO:0007669"/>
    <property type="project" value="InterPro"/>
</dbReference>
<evidence type="ECO:0000313" key="2">
    <source>
        <dbReference type="EMBL" id="ABB28487.1"/>
    </source>
</evidence>
<dbReference type="PANTHER" id="PTHR32182:SF22">
    <property type="entry name" value="ATP-DEPENDENT ENDONUCLEASE, OLD FAMILY-RELATED"/>
    <property type="match status" value="1"/>
</dbReference>
<reference evidence="2" key="1">
    <citation type="submission" date="2005-08" db="EMBL/GenBank/DDBJ databases">
        <title>Complete sequence of Chlorobium chlorochromatii CaD3.</title>
        <authorList>
            <person name="Copeland A."/>
            <person name="Lucas S."/>
            <person name="Lapidus A."/>
            <person name="Barry K."/>
            <person name="Detter J.C."/>
            <person name="Glavina T."/>
            <person name="Hammon N."/>
            <person name="Israni S."/>
            <person name="Pitluck S."/>
            <person name="Bryant D."/>
            <person name="Schmutz J."/>
            <person name="Larimer F."/>
            <person name="Land M."/>
            <person name="Kyrpides N."/>
            <person name="Ivanova N."/>
            <person name="Richardson P."/>
        </authorList>
    </citation>
    <scope>NUCLEOTIDE SEQUENCE [LARGE SCALE GENOMIC DNA]</scope>
    <source>
        <strain evidence="2">CaD3</strain>
    </source>
</reference>
<name>Q3AR88_CHLCH</name>
<dbReference type="PANTHER" id="PTHR32182">
    <property type="entry name" value="DNA REPLICATION AND REPAIR PROTEIN RECF"/>
    <property type="match status" value="1"/>
</dbReference>
<dbReference type="Pfam" id="PF13304">
    <property type="entry name" value="AAA_21"/>
    <property type="match status" value="1"/>
</dbReference>
<protein>
    <recommendedName>
        <fullName evidence="1">ATPase AAA-type core domain-containing protein</fullName>
    </recommendedName>
</protein>
<organism evidence="2">
    <name type="scientific">Chlorobium chlorochromatii (strain CaD3)</name>
    <dbReference type="NCBI Taxonomy" id="340177"/>
    <lineage>
        <taxon>Bacteria</taxon>
        <taxon>Pseudomonadati</taxon>
        <taxon>Chlorobiota</taxon>
        <taxon>Chlorobiia</taxon>
        <taxon>Chlorobiales</taxon>
        <taxon>Chlorobiaceae</taxon>
        <taxon>Chlorobium/Pelodictyon group</taxon>
        <taxon>Chlorobium</taxon>
    </lineage>
</organism>
<dbReference type="STRING" id="340177.Cag_1226"/>
<dbReference type="AlphaFoldDB" id="Q3AR88"/>
<dbReference type="Gene3D" id="3.40.50.300">
    <property type="entry name" value="P-loop containing nucleotide triphosphate hydrolases"/>
    <property type="match status" value="1"/>
</dbReference>
<sequence length="384" mass="43476">MNTKEENLSNIDTRMKLKLIELNGFKAVDGQSGQNIPLGDITILLGANGSGKSNVVSFFKMLNFLTTSALQNYVGKQGVSQLLFYGPKVTDSMSFILHFSSENATDTYEVTLSHGLPDRLFISSEKVTFKKNGSEQPQEYYLESGGTEAGLGKDKRKTSKVVYTLLSGIRAYHFHDTSDTAPIKDRRYVDDAKYLRHDAGNLAAFLKMLKEHDEYMRYYHRIVRHIQRVMPQFGDFSLDSLPGNDKYVRLNWTDSYGRDYLFGPDQISDGSLRFMALTTLLLQPPELLPKFIVLDEPELGLHPAAIVELAGMIRMVAQKTQILVATQSTRFIDEFSPDDLVIVERDNANRCSIFKKLNAEQLQEWLKSYSLSELWEKNVLGGQP</sequence>
<dbReference type="KEGG" id="cch:Cag_1226"/>
<dbReference type="InterPro" id="IPR003959">
    <property type="entry name" value="ATPase_AAA_core"/>
</dbReference>
<dbReference type="HOGENOM" id="CLU_035814_1_1_10"/>
<gene>
    <name evidence="2" type="ordered locus">Cag_1226</name>
</gene>
<evidence type="ECO:0000259" key="1">
    <source>
        <dbReference type="Pfam" id="PF13304"/>
    </source>
</evidence>